<dbReference type="InterPro" id="IPR014606">
    <property type="entry name" value="Heptose_7-P_kinase"/>
</dbReference>
<comment type="similarity">
    <text evidence="5">Belongs to the GHMP kinase family.</text>
</comment>
<dbReference type="PRINTS" id="PR00960">
    <property type="entry name" value="LMBPPROTEIN"/>
</dbReference>
<dbReference type="PANTHER" id="PTHR32463:SF0">
    <property type="entry name" value="L-FUCOSE KINASE"/>
    <property type="match status" value="1"/>
</dbReference>
<dbReference type="InterPro" id="IPR036554">
    <property type="entry name" value="GHMP_kinase_C_sf"/>
</dbReference>
<evidence type="ECO:0000259" key="8">
    <source>
        <dbReference type="Pfam" id="PF08544"/>
    </source>
</evidence>
<feature type="domain" description="GHMP kinase C-terminal" evidence="8">
    <location>
        <begin position="237"/>
        <end position="293"/>
    </location>
</feature>
<feature type="region of interest" description="Disordered" evidence="6">
    <location>
        <begin position="337"/>
        <end position="373"/>
    </location>
</feature>
<evidence type="ECO:0000256" key="5">
    <source>
        <dbReference type="ARBA" id="ARBA00038121"/>
    </source>
</evidence>
<gene>
    <name evidence="9" type="ORF">PP769_12640</name>
</gene>
<dbReference type="InterPro" id="IPR020568">
    <property type="entry name" value="Ribosomal_Su5_D2-typ_SF"/>
</dbReference>
<organism evidence="9 10">
    <name type="scientific">Candidatus Nitrospira allomarina</name>
    <dbReference type="NCBI Taxonomy" id="3020900"/>
    <lineage>
        <taxon>Bacteria</taxon>
        <taxon>Pseudomonadati</taxon>
        <taxon>Nitrospirota</taxon>
        <taxon>Nitrospiria</taxon>
        <taxon>Nitrospirales</taxon>
        <taxon>Nitrospiraceae</taxon>
        <taxon>Nitrospira</taxon>
    </lineage>
</organism>
<dbReference type="Pfam" id="PF00288">
    <property type="entry name" value="GHMP_kinases_N"/>
    <property type="match status" value="1"/>
</dbReference>
<keyword evidence="4" id="KW-0067">ATP-binding</keyword>
<dbReference type="PANTHER" id="PTHR32463">
    <property type="entry name" value="L-FUCOSE KINASE"/>
    <property type="match status" value="1"/>
</dbReference>
<dbReference type="KEGG" id="nall:PP769_12640"/>
<accession>A0AA96GDA1</accession>
<feature type="compositionally biased region" description="Basic residues" evidence="6">
    <location>
        <begin position="359"/>
        <end position="373"/>
    </location>
</feature>
<keyword evidence="2" id="KW-0547">Nucleotide-binding</keyword>
<evidence type="ECO:0000259" key="7">
    <source>
        <dbReference type="Pfam" id="PF00288"/>
    </source>
</evidence>
<evidence type="ECO:0000256" key="2">
    <source>
        <dbReference type="ARBA" id="ARBA00022741"/>
    </source>
</evidence>
<dbReference type="Pfam" id="PF08544">
    <property type="entry name" value="GHMP_kinases_C"/>
    <property type="match status" value="1"/>
</dbReference>
<dbReference type="InterPro" id="IPR001174">
    <property type="entry name" value="HddA/FKP"/>
</dbReference>
<dbReference type="EMBL" id="CP116967">
    <property type="protein sequence ID" value="WNM56823.1"/>
    <property type="molecule type" value="Genomic_DNA"/>
</dbReference>
<name>A0AA96GDA1_9BACT</name>
<dbReference type="SUPFAM" id="SSF55060">
    <property type="entry name" value="GHMP Kinase, C-terminal domain"/>
    <property type="match status" value="1"/>
</dbReference>
<reference evidence="9 10" key="1">
    <citation type="submission" date="2023-01" db="EMBL/GenBank/DDBJ databases">
        <title>Cultivation and genomic characterization of new, ubiquitous marine nitrite-oxidizing bacteria from the Nitrospirales.</title>
        <authorList>
            <person name="Mueller A.J."/>
            <person name="Daebeler A."/>
            <person name="Herbold C.W."/>
            <person name="Kirkegaard R.H."/>
            <person name="Daims H."/>
        </authorList>
    </citation>
    <scope>NUCLEOTIDE SEQUENCE [LARGE SCALE GENOMIC DNA]</scope>
    <source>
        <strain evidence="9 10">VA</strain>
    </source>
</reference>
<feature type="compositionally biased region" description="Basic and acidic residues" evidence="6">
    <location>
        <begin position="343"/>
        <end position="353"/>
    </location>
</feature>
<dbReference type="Proteomes" id="UP001302719">
    <property type="component" value="Chromosome"/>
</dbReference>
<dbReference type="InterPro" id="IPR052203">
    <property type="entry name" value="GHMP_Kinase-Related"/>
</dbReference>
<evidence type="ECO:0000256" key="6">
    <source>
        <dbReference type="SAM" id="MobiDB-lite"/>
    </source>
</evidence>
<keyword evidence="3 9" id="KW-0418">Kinase</keyword>
<dbReference type="Gene3D" id="3.30.230.120">
    <property type="match status" value="1"/>
</dbReference>
<proteinExistence type="inferred from homology"/>
<dbReference type="RefSeq" id="WP_312640627.1">
    <property type="nucleotide sequence ID" value="NZ_CP116967.1"/>
</dbReference>
<evidence type="ECO:0000313" key="9">
    <source>
        <dbReference type="EMBL" id="WNM56823.1"/>
    </source>
</evidence>
<feature type="domain" description="GHMP kinase N-terminal" evidence="7">
    <location>
        <begin position="82"/>
        <end position="159"/>
    </location>
</feature>
<evidence type="ECO:0000256" key="1">
    <source>
        <dbReference type="ARBA" id="ARBA00022679"/>
    </source>
</evidence>
<evidence type="ECO:0000256" key="3">
    <source>
        <dbReference type="ARBA" id="ARBA00022777"/>
    </source>
</evidence>
<dbReference type="GO" id="GO:0050201">
    <property type="term" value="F:fucokinase activity"/>
    <property type="evidence" value="ECO:0007669"/>
    <property type="project" value="TreeGrafter"/>
</dbReference>
<keyword evidence="10" id="KW-1185">Reference proteome</keyword>
<dbReference type="GO" id="GO:0005524">
    <property type="term" value="F:ATP binding"/>
    <property type="evidence" value="ECO:0007669"/>
    <property type="project" value="UniProtKB-KW"/>
</dbReference>
<dbReference type="InterPro" id="IPR013750">
    <property type="entry name" value="GHMP_kinase_C_dom"/>
</dbReference>
<evidence type="ECO:0000313" key="10">
    <source>
        <dbReference type="Proteomes" id="UP001302719"/>
    </source>
</evidence>
<dbReference type="AlphaFoldDB" id="A0AA96GDA1"/>
<keyword evidence="1" id="KW-0808">Transferase</keyword>
<dbReference type="PIRSF" id="PIRSF036406">
    <property type="entry name" value="Hept_kin"/>
    <property type="match status" value="1"/>
</dbReference>
<protein>
    <submittedName>
        <fullName evidence="9">Kinase</fullName>
    </submittedName>
</protein>
<dbReference type="GO" id="GO:0042352">
    <property type="term" value="P:GDP-L-fucose salvage"/>
    <property type="evidence" value="ECO:0007669"/>
    <property type="project" value="TreeGrafter"/>
</dbReference>
<sequence>MIISRTPYRLSFFGGGTDYPQWYLREEGAVLSTTIDKYCYVSCRYLPPFFNIKHRIVWSHIETVSTIGEILHPAVREGLRFLGFDDSQGVEIQHQGDLPARSGIGSSSSFSVGLVKALTGLKGEMLGKMDLARQAFTLEQDILKETVGSQDQVAAAFGGFNVIRFLRDGQIQVEPLTLSLGRLAELEQNLVLLYTGTSRLGSDIAKSVTKNFSLRSAELKTMRVMVDRGLGILSGTNSLEEFGKLLHESWMLKRALSHDISNSTIDEIYKNALGNGAIGGKLSGAGGSGFMLFYVPISKQAHFLSAMHPYICVPFSFSQSGSSIIYYDGPDRRVSGGYPSEGEGVHKEMERRRLPSLKTPKKAKEKVLVGHRS</sequence>
<evidence type="ECO:0000256" key="4">
    <source>
        <dbReference type="ARBA" id="ARBA00022840"/>
    </source>
</evidence>
<dbReference type="SUPFAM" id="SSF54211">
    <property type="entry name" value="Ribosomal protein S5 domain 2-like"/>
    <property type="match status" value="1"/>
</dbReference>
<dbReference type="InterPro" id="IPR006204">
    <property type="entry name" value="GHMP_kinase_N_dom"/>
</dbReference>